<accession>A0AAV8ZK68</accession>
<reference evidence="2" key="1">
    <citation type="journal article" date="2023" name="Insect Mol. Biol.">
        <title>Genome sequencing provides insights into the evolution of gene families encoding plant cell wall-degrading enzymes in longhorned beetles.</title>
        <authorList>
            <person name="Shin N.R."/>
            <person name="Okamura Y."/>
            <person name="Kirsch R."/>
            <person name="Pauchet Y."/>
        </authorList>
    </citation>
    <scope>NUCLEOTIDE SEQUENCE</scope>
    <source>
        <strain evidence="2">RBIC_L_NR</strain>
    </source>
</reference>
<proteinExistence type="predicted"/>
<dbReference type="AlphaFoldDB" id="A0AAV8ZK68"/>
<name>A0AAV8ZK68_9CUCU</name>
<organism evidence="2 3">
    <name type="scientific">Rhamnusium bicolor</name>
    <dbReference type="NCBI Taxonomy" id="1586634"/>
    <lineage>
        <taxon>Eukaryota</taxon>
        <taxon>Metazoa</taxon>
        <taxon>Ecdysozoa</taxon>
        <taxon>Arthropoda</taxon>
        <taxon>Hexapoda</taxon>
        <taxon>Insecta</taxon>
        <taxon>Pterygota</taxon>
        <taxon>Neoptera</taxon>
        <taxon>Endopterygota</taxon>
        <taxon>Coleoptera</taxon>
        <taxon>Polyphaga</taxon>
        <taxon>Cucujiformia</taxon>
        <taxon>Chrysomeloidea</taxon>
        <taxon>Cerambycidae</taxon>
        <taxon>Lepturinae</taxon>
        <taxon>Rhagiini</taxon>
        <taxon>Rhamnusium</taxon>
    </lineage>
</organism>
<keyword evidence="1" id="KW-0732">Signal</keyword>
<sequence length="397" mass="44020">MALTQTLCFAVIILLVNVNLTWSLETSHPLHRVQRAILSENPTEEVNSLIDDTLSRSNVQSLLKGILPSPIVNLRRRLANEDLLEEFVGNLKSSLLREGTANDLQSILDVLNSELGGPVLVLLNSSVVVDVDALEGIIINYSQDYIQKEYSDDIFLQIVLKGAVEAEVKEATTRLRPLLADRVVPIELANEVVSLVNESGRSKRDINSLILELLRPQIAAILTPIQVQINTVLDNILIQIFSFYTPNEPEGPIGIITSILFNFTNRAILRVAEIIVIIQTDINAIFANLINGTSISRRRRDVDLEFDDLYDFSKLDLIVSHKRVTRSIDPIQPIIGLIAGLVGTVTSNLNPLIKGVFIKILSSQYENIGRLVTLPLRVIFNELINIILPCSTCASIV</sequence>
<dbReference type="EMBL" id="JANEYF010001447">
    <property type="protein sequence ID" value="KAJ8964083.1"/>
    <property type="molecule type" value="Genomic_DNA"/>
</dbReference>
<evidence type="ECO:0000313" key="3">
    <source>
        <dbReference type="Proteomes" id="UP001162156"/>
    </source>
</evidence>
<feature type="signal peptide" evidence="1">
    <location>
        <begin position="1"/>
        <end position="23"/>
    </location>
</feature>
<keyword evidence="3" id="KW-1185">Reference proteome</keyword>
<evidence type="ECO:0000256" key="1">
    <source>
        <dbReference type="SAM" id="SignalP"/>
    </source>
</evidence>
<evidence type="ECO:0000313" key="2">
    <source>
        <dbReference type="EMBL" id="KAJ8964083.1"/>
    </source>
</evidence>
<gene>
    <name evidence="2" type="ORF">NQ314_005137</name>
</gene>
<protein>
    <submittedName>
        <fullName evidence="2">Uncharacterized protein</fullName>
    </submittedName>
</protein>
<dbReference type="Proteomes" id="UP001162156">
    <property type="component" value="Unassembled WGS sequence"/>
</dbReference>
<feature type="chain" id="PRO_5043406814" evidence="1">
    <location>
        <begin position="24"/>
        <end position="397"/>
    </location>
</feature>
<comment type="caution">
    <text evidence="2">The sequence shown here is derived from an EMBL/GenBank/DDBJ whole genome shotgun (WGS) entry which is preliminary data.</text>
</comment>